<dbReference type="InterPro" id="IPR017871">
    <property type="entry name" value="ABC_transporter-like_CS"/>
</dbReference>
<dbReference type="AlphaFoldDB" id="A0A7W3NVP9"/>
<sequence length="308" mass="32366">MSPSNTTSPGAEDAAGGTDKVPAPTLPAPALPAPALPAPALPAPALSAPALPDPALPVPALPAPVLRLRGIGWTIGGATIVDSVSLDVREGEFLAFIGPNGAGKTSLFNLISGLSPVTRGTIELDGRDITAQAAHARARRGLGRTFQTSSLWPGMTVADHVGLAAQAADGGSYRVWRRADTYPERVERVLDRTQLTHRADTCADALSHGEKRKLELAVLLVGEPRLMLLDEPMAGVSAEEVPALTGLIRSLHRDEGRTVLMVEHHMDVLLDLADRLAVMHHGTLLALDTPKAVMADPIVQQAYLGEEL</sequence>
<dbReference type="PROSITE" id="PS00211">
    <property type="entry name" value="ABC_TRANSPORTER_1"/>
    <property type="match status" value="1"/>
</dbReference>
<name>A0A7W3NVP9_STRMR</name>
<dbReference type="PANTHER" id="PTHR45772">
    <property type="entry name" value="CONSERVED COMPONENT OF ABC TRANSPORTER FOR NATURAL AMINO ACIDS-RELATED"/>
    <property type="match status" value="1"/>
</dbReference>
<dbReference type="Proteomes" id="UP000577386">
    <property type="component" value="Unassembled WGS sequence"/>
</dbReference>
<dbReference type="Gene3D" id="3.40.50.300">
    <property type="entry name" value="P-loop containing nucleotide triphosphate hydrolases"/>
    <property type="match status" value="1"/>
</dbReference>
<evidence type="ECO:0000259" key="5">
    <source>
        <dbReference type="PROSITE" id="PS50893"/>
    </source>
</evidence>
<evidence type="ECO:0000256" key="1">
    <source>
        <dbReference type="ARBA" id="ARBA00022448"/>
    </source>
</evidence>
<dbReference type="InterPro" id="IPR003593">
    <property type="entry name" value="AAA+_ATPase"/>
</dbReference>
<dbReference type="PROSITE" id="PS50893">
    <property type="entry name" value="ABC_TRANSPORTER_2"/>
    <property type="match status" value="1"/>
</dbReference>
<reference evidence="6 7" key="1">
    <citation type="submission" date="2020-08" db="EMBL/GenBank/DDBJ databases">
        <title>Sequencing the genomes of 1000 actinobacteria strains.</title>
        <authorList>
            <person name="Klenk H.-P."/>
        </authorList>
    </citation>
    <scope>NUCLEOTIDE SEQUENCE [LARGE SCALE GENOMIC DNA]</scope>
    <source>
        <strain evidence="6 7">DSM 41827</strain>
    </source>
</reference>
<dbReference type="GO" id="GO:0005524">
    <property type="term" value="F:ATP binding"/>
    <property type="evidence" value="ECO:0007669"/>
    <property type="project" value="UniProtKB-KW"/>
</dbReference>
<evidence type="ECO:0000313" key="7">
    <source>
        <dbReference type="Proteomes" id="UP000577386"/>
    </source>
</evidence>
<evidence type="ECO:0000256" key="4">
    <source>
        <dbReference type="SAM" id="MobiDB-lite"/>
    </source>
</evidence>
<proteinExistence type="predicted"/>
<dbReference type="InterPro" id="IPR027417">
    <property type="entry name" value="P-loop_NTPase"/>
</dbReference>
<feature type="region of interest" description="Disordered" evidence="4">
    <location>
        <begin position="1"/>
        <end position="31"/>
    </location>
</feature>
<evidence type="ECO:0000256" key="3">
    <source>
        <dbReference type="ARBA" id="ARBA00022840"/>
    </source>
</evidence>
<dbReference type="Pfam" id="PF00005">
    <property type="entry name" value="ABC_tran"/>
    <property type="match status" value="1"/>
</dbReference>
<accession>A0A7W3NVP9</accession>
<keyword evidence="2" id="KW-0547">Nucleotide-binding</keyword>
<feature type="domain" description="ABC transporter" evidence="5">
    <location>
        <begin position="66"/>
        <end position="306"/>
    </location>
</feature>
<evidence type="ECO:0000256" key="2">
    <source>
        <dbReference type="ARBA" id="ARBA00022741"/>
    </source>
</evidence>
<dbReference type="SMART" id="SM00382">
    <property type="entry name" value="AAA"/>
    <property type="match status" value="1"/>
</dbReference>
<dbReference type="GO" id="GO:0016887">
    <property type="term" value="F:ATP hydrolysis activity"/>
    <property type="evidence" value="ECO:0007669"/>
    <property type="project" value="InterPro"/>
</dbReference>
<dbReference type="InterPro" id="IPR032823">
    <property type="entry name" value="BCA_ABC_TP_C"/>
</dbReference>
<dbReference type="RefSeq" id="WP_259408782.1">
    <property type="nucleotide sequence ID" value="NZ_BAAAHW010000009.1"/>
</dbReference>
<dbReference type="InterPro" id="IPR051120">
    <property type="entry name" value="ABC_AA/LPS_Transport"/>
</dbReference>
<organism evidence="6 7">
    <name type="scientific">Streptomyces murinus</name>
    <dbReference type="NCBI Taxonomy" id="33900"/>
    <lineage>
        <taxon>Bacteria</taxon>
        <taxon>Bacillati</taxon>
        <taxon>Actinomycetota</taxon>
        <taxon>Actinomycetes</taxon>
        <taxon>Kitasatosporales</taxon>
        <taxon>Streptomycetaceae</taxon>
        <taxon>Streptomyces</taxon>
    </lineage>
</organism>
<dbReference type="GeneID" id="93977999"/>
<dbReference type="InterPro" id="IPR003439">
    <property type="entry name" value="ABC_transporter-like_ATP-bd"/>
</dbReference>
<dbReference type="PANTHER" id="PTHR45772:SF3">
    <property type="entry name" value="ABC TRANSPORTER ATP-BINDING PROTEIN"/>
    <property type="match status" value="1"/>
</dbReference>
<dbReference type="Pfam" id="PF12399">
    <property type="entry name" value="BCA_ABC_TP_C"/>
    <property type="match status" value="1"/>
</dbReference>
<dbReference type="GO" id="GO:0005886">
    <property type="term" value="C:plasma membrane"/>
    <property type="evidence" value="ECO:0007669"/>
    <property type="project" value="TreeGrafter"/>
</dbReference>
<dbReference type="EMBL" id="JACJIJ010000002">
    <property type="protein sequence ID" value="MBA9057543.1"/>
    <property type="molecule type" value="Genomic_DNA"/>
</dbReference>
<comment type="caution">
    <text evidence="6">The sequence shown here is derived from an EMBL/GenBank/DDBJ whole genome shotgun (WGS) entry which is preliminary data.</text>
</comment>
<keyword evidence="7" id="KW-1185">Reference proteome</keyword>
<dbReference type="CDD" id="cd03219">
    <property type="entry name" value="ABC_Mj1267_LivG_branched"/>
    <property type="match status" value="1"/>
</dbReference>
<keyword evidence="1" id="KW-0813">Transport</keyword>
<keyword evidence="3 6" id="KW-0067">ATP-binding</keyword>
<protein>
    <submittedName>
        <fullName evidence="6">Branched-chain amino acid transport system ATP-binding protein</fullName>
    </submittedName>
</protein>
<dbReference type="SUPFAM" id="SSF52540">
    <property type="entry name" value="P-loop containing nucleoside triphosphate hydrolases"/>
    <property type="match status" value="1"/>
</dbReference>
<evidence type="ECO:0000313" key="6">
    <source>
        <dbReference type="EMBL" id="MBA9057543.1"/>
    </source>
</evidence>
<gene>
    <name evidence="6" type="ORF">HDA42_006721</name>
</gene>